<dbReference type="Pfam" id="PF00588">
    <property type="entry name" value="SpoU_methylase"/>
    <property type="match status" value="1"/>
</dbReference>
<accession>A0A1F6G9B6</accession>
<dbReference type="EMBL" id="MFNE01000035">
    <property type="protein sequence ID" value="OGG94712.1"/>
    <property type="molecule type" value="Genomic_DNA"/>
</dbReference>
<keyword evidence="2" id="KW-0808">Transferase</keyword>
<protein>
    <recommendedName>
        <fullName evidence="3">tRNA/rRNA methyltransferase SpoU type domain-containing protein</fullName>
    </recommendedName>
</protein>
<evidence type="ECO:0000313" key="5">
    <source>
        <dbReference type="Proteomes" id="UP000178449"/>
    </source>
</evidence>
<feature type="domain" description="tRNA/rRNA methyltransferase SpoU type" evidence="3">
    <location>
        <begin position="125"/>
        <end position="261"/>
    </location>
</feature>
<comment type="caution">
    <text evidence="4">The sequence shown here is derived from an EMBL/GenBank/DDBJ whole genome shotgun (WGS) entry which is preliminary data.</text>
</comment>
<dbReference type="SUPFAM" id="SSF75217">
    <property type="entry name" value="alpha/beta knot"/>
    <property type="match status" value="1"/>
</dbReference>
<dbReference type="InterPro" id="IPR004441">
    <property type="entry name" value="rRNA_MeTrfase_TrmH"/>
</dbReference>
<dbReference type="Proteomes" id="UP000178449">
    <property type="component" value="Unassembled WGS sequence"/>
</dbReference>
<evidence type="ECO:0000313" key="4">
    <source>
        <dbReference type="EMBL" id="OGG94712.1"/>
    </source>
</evidence>
<dbReference type="STRING" id="1817772.A2527_05810"/>
<evidence type="ECO:0000256" key="1">
    <source>
        <dbReference type="ARBA" id="ARBA00022603"/>
    </source>
</evidence>
<reference evidence="4 5" key="1">
    <citation type="journal article" date="2016" name="Nat. Commun.">
        <title>Thousands of microbial genomes shed light on interconnected biogeochemical processes in an aquifer system.</title>
        <authorList>
            <person name="Anantharaman K."/>
            <person name="Brown C.T."/>
            <person name="Hug L.A."/>
            <person name="Sharon I."/>
            <person name="Castelle C.J."/>
            <person name="Probst A.J."/>
            <person name="Thomas B.C."/>
            <person name="Singh A."/>
            <person name="Wilkins M.J."/>
            <person name="Karaoz U."/>
            <person name="Brodie E.L."/>
            <person name="Williams K.H."/>
            <person name="Hubbard S.S."/>
            <person name="Banfield J.F."/>
        </authorList>
    </citation>
    <scope>NUCLEOTIDE SEQUENCE [LARGE SCALE GENOMIC DNA]</scope>
</reference>
<proteinExistence type="predicted"/>
<dbReference type="InterPro" id="IPR001537">
    <property type="entry name" value="SpoU_MeTrfase"/>
</dbReference>
<dbReference type="PANTHER" id="PTHR46429">
    <property type="entry name" value="23S RRNA (GUANOSINE-2'-O-)-METHYLTRANSFERASE RLMB"/>
    <property type="match status" value="1"/>
</dbReference>
<keyword evidence="1" id="KW-0489">Methyltransferase</keyword>
<dbReference type="InterPro" id="IPR029028">
    <property type="entry name" value="Alpha/beta_knot_MTases"/>
</dbReference>
<dbReference type="GO" id="GO:0006396">
    <property type="term" value="P:RNA processing"/>
    <property type="evidence" value="ECO:0007669"/>
    <property type="project" value="InterPro"/>
</dbReference>
<dbReference type="PANTHER" id="PTHR46429:SF1">
    <property type="entry name" value="23S RRNA (GUANOSINE-2'-O-)-METHYLTRANSFERASE RLMB"/>
    <property type="match status" value="1"/>
</dbReference>
<dbReference type="Gene3D" id="3.40.1280.10">
    <property type="match status" value="1"/>
</dbReference>
<dbReference type="GO" id="GO:0003723">
    <property type="term" value="F:RNA binding"/>
    <property type="evidence" value="ECO:0007669"/>
    <property type="project" value="InterPro"/>
</dbReference>
<evidence type="ECO:0000256" key="2">
    <source>
        <dbReference type="ARBA" id="ARBA00022679"/>
    </source>
</evidence>
<name>A0A1F6G9B6_9PROT</name>
<organism evidence="4 5">
    <name type="scientific">Candidatus Lambdaproteobacteria bacterium RIFOXYD2_FULL_50_16</name>
    <dbReference type="NCBI Taxonomy" id="1817772"/>
    <lineage>
        <taxon>Bacteria</taxon>
        <taxon>Pseudomonadati</taxon>
        <taxon>Pseudomonadota</taxon>
        <taxon>Candidatus Lambdaproteobacteria</taxon>
    </lineage>
</organism>
<dbReference type="GO" id="GO:0008173">
    <property type="term" value="F:RNA methyltransferase activity"/>
    <property type="evidence" value="ECO:0007669"/>
    <property type="project" value="InterPro"/>
</dbReference>
<evidence type="ECO:0000259" key="3">
    <source>
        <dbReference type="Pfam" id="PF00588"/>
    </source>
</evidence>
<dbReference type="GO" id="GO:0032259">
    <property type="term" value="P:methylation"/>
    <property type="evidence" value="ECO:0007669"/>
    <property type="project" value="UniProtKB-KW"/>
</dbReference>
<sequence length="277" mass="31073">MVNEPANLSVFNMTQARLFSLPPARRHKWLARGLAGLYQALLETDLTQTSLEFTWAKYQKACGWLGLEVEANPPLSKGAWFEWLADHFHRHQALTGLGLPEDQLLHPVIQGDRLEAGPWQPRYPVWVALEKIRSAFNLGSILRSIDALGFAGVILGPQSPPPAHNQVRKAAMGTAGWIPALQPADFWGHLSRMETEGFRLIGLERTQNSLSYRRYPWPRKLVLLLGNEEYGLSQQALVRSQVLVHLPMAGRKNSLNLANAFCAVGFELAHQFEVRDA</sequence>
<dbReference type="GO" id="GO:0005829">
    <property type="term" value="C:cytosol"/>
    <property type="evidence" value="ECO:0007669"/>
    <property type="project" value="TreeGrafter"/>
</dbReference>
<dbReference type="InterPro" id="IPR029026">
    <property type="entry name" value="tRNA_m1G_MTases_N"/>
</dbReference>
<dbReference type="AlphaFoldDB" id="A0A1F6G9B6"/>
<gene>
    <name evidence="4" type="ORF">A2527_05810</name>
</gene>